<proteinExistence type="predicted"/>
<dbReference type="EMBL" id="KI546167">
    <property type="protein sequence ID" value="EST41835.1"/>
    <property type="molecule type" value="Genomic_DNA"/>
</dbReference>
<sequence>MGTCMEVLDLDAITEQQEPIHKVDYHHQKNLERQLTANSFENRRLFSNSTLNQSAILEARIEDFL</sequence>
<organism evidence="1">
    <name type="scientific">Spironucleus salmonicida</name>
    <dbReference type="NCBI Taxonomy" id="348837"/>
    <lineage>
        <taxon>Eukaryota</taxon>
        <taxon>Metamonada</taxon>
        <taxon>Diplomonadida</taxon>
        <taxon>Hexamitidae</taxon>
        <taxon>Hexamitinae</taxon>
        <taxon>Spironucleus</taxon>
    </lineage>
</organism>
<name>V6LBJ7_9EUKA</name>
<accession>V6LBJ7</accession>
<evidence type="ECO:0000313" key="1">
    <source>
        <dbReference type="EMBL" id="EST41835.1"/>
    </source>
</evidence>
<dbReference type="AlphaFoldDB" id="V6LBJ7"/>
<gene>
    <name evidence="1" type="ORF">SS50377_18669</name>
</gene>
<protein>
    <submittedName>
        <fullName evidence="1">Uncharacterized protein</fullName>
    </submittedName>
</protein>
<reference evidence="1" key="1">
    <citation type="journal article" date="2014" name="PLoS Genet.">
        <title>The Genome of Spironucleus salmonicida Highlights a Fish Pathogen Adapted to Fluctuating Environments.</title>
        <authorList>
            <person name="Xu F."/>
            <person name="Jerlstrom-Hultqvist J."/>
            <person name="Einarsson E."/>
            <person name="Astvaldsson A."/>
            <person name="Svard S.G."/>
            <person name="Andersson J.O."/>
        </authorList>
    </citation>
    <scope>NUCLEOTIDE SEQUENCE</scope>
</reference>